<dbReference type="Gene3D" id="2.30.29.30">
    <property type="entry name" value="Pleckstrin-homology domain (PH domain)/Phosphotyrosine-binding domain (PTB)"/>
    <property type="match status" value="1"/>
</dbReference>
<feature type="compositionally biased region" description="Polar residues" evidence="1">
    <location>
        <begin position="485"/>
        <end position="503"/>
    </location>
</feature>
<organism evidence="2 3">
    <name type="scientific">Smittium simulii</name>
    <dbReference type="NCBI Taxonomy" id="133385"/>
    <lineage>
        <taxon>Eukaryota</taxon>
        <taxon>Fungi</taxon>
        <taxon>Fungi incertae sedis</taxon>
        <taxon>Zoopagomycota</taxon>
        <taxon>Kickxellomycotina</taxon>
        <taxon>Harpellomycetes</taxon>
        <taxon>Harpellales</taxon>
        <taxon>Legeriomycetaceae</taxon>
        <taxon>Smittium</taxon>
    </lineage>
</organism>
<feature type="region of interest" description="Disordered" evidence="1">
    <location>
        <begin position="60"/>
        <end position="83"/>
    </location>
</feature>
<dbReference type="Gene3D" id="3.10.20.90">
    <property type="entry name" value="Phosphatidylinositol 3-kinase Catalytic Subunit, Chain A, domain 1"/>
    <property type="match status" value="1"/>
</dbReference>
<evidence type="ECO:0000313" key="2">
    <source>
        <dbReference type="EMBL" id="PVU91788.1"/>
    </source>
</evidence>
<accession>A0A2T9YHF5</accession>
<protein>
    <recommendedName>
        <fullName evidence="4">PH domain-containing protein</fullName>
    </recommendedName>
</protein>
<evidence type="ECO:0008006" key="4">
    <source>
        <dbReference type="Google" id="ProtNLM"/>
    </source>
</evidence>
<feature type="compositionally biased region" description="Low complexity" evidence="1">
    <location>
        <begin position="60"/>
        <end position="76"/>
    </location>
</feature>
<evidence type="ECO:0000313" key="3">
    <source>
        <dbReference type="Proteomes" id="UP000245383"/>
    </source>
</evidence>
<dbReference type="InterPro" id="IPR029071">
    <property type="entry name" value="Ubiquitin-like_domsf"/>
</dbReference>
<dbReference type="SUPFAM" id="SSF50729">
    <property type="entry name" value="PH domain-like"/>
    <property type="match status" value="1"/>
</dbReference>
<dbReference type="AlphaFoldDB" id="A0A2T9YHF5"/>
<dbReference type="InterPro" id="IPR011993">
    <property type="entry name" value="PH-like_dom_sf"/>
</dbReference>
<dbReference type="SUPFAM" id="SSF54236">
    <property type="entry name" value="Ubiquitin-like"/>
    <property type="match status" value="1"/>
</dbReference>
<feature type="region of interest" description="Disordered" evidence="1">
    <location>
        <begin position="472"/>
        <end position="503"/>
    </location>
</feature>
<evidence type="ECO:0000256" key="1">
    <source>
        <dbReference type="SAM" id="MobiDB-lite"/>
    </source>
</evidence>
<comment type="caution">
    <text evidence="2">The sequence shown here is derived from an EMBL/GenBank/DDBJ whole genome shotgun (WGS) entry which is preliminary data.</text>
</comment>
<sequence length="1126" mass="128151">MQKAISDSSDDDSPLSLLKPNLTNTAYNTDHFSNIHTSHKPHSNTTLISKNIGTPSFQQNLSSLSQDSSIDSATSTKKGFPKKQHIMPLDHNQKNVIISTQNKKAISDSSDDDSPLSLLKPNLTNTAYNTDHFSNIHTSHKPHSNTTLISKNIGTPSFQQNLSSLSQDSSIDSATSTKKGFPKNQHIMPLDHNQKNVIISTQNKVTLVHNSKNILNSTQDSLPFDDFNNQLSSFNSIDKNSIHQSSNVLNNIEHISNTIQKNNPNSSDSEELSILCLIKKNKNAFNIANTNSKESNNTIYLGCSSSPTENKITNNSSSPIFTPNNSYNQSNSAYFTPNSDLNPSNLGNIEKLHSIQNSTSKFYKKQEKPHEDTQSSSEDWSNRHFLNLNFKAKFDNKPTHLSTTRDSNYLKNPEFFENSSNLLSEHKEKLHINTDHELVFSSPTTTEYMYQFESTDVYDCIDFKLNIDEIPKSNKFDSNNSNSKLQTTNQKPVVNSNVKKSYSTNNTKKQSKYLLKQKLSDGHTLPSNPYLKKSSLTYTHNQNDTKPILSDSNNTDLDFKKVFPFPSENQKISSSVNFGILSAQDYLDSEKFLSDINDYDNKKAGIIDKINLELIKKQLFDLNMLAFKLDSFKNNTLDAHKSNLPHIERVCLNVYIKDTDLYFPLKILSTTSISSVLNLLKKINILSSDICDWAIYDITSDFFIERVTCFWECIGEVVRNWEPFSNNFLVVRNYPSYKSLSLLKSVTTKNYEFLSSLHFRTIKLKWEKFQFELSNSLVKIYKIGKNKKELQILPLEKYDIYTAFMPIKNSPTPYVFALKPELPMQVFEKPEINYIKYFCVQSQSELEYWISILVASKNVLKFKSTCQNLTLNYNFPKVDDTAVIPDKPLIQLDLNDHNSDDKEDIIQTQNKLQKPQIVDFDTEDILPLFSDKSHEFNQDIDNLFNLISFNMLNNIKKSEDIFASSSKNNTTEKVTQNKVHTGLEYINKNKNTLMLKNQSIDLQFSMPPKLHQSSTTFKKGTLLEQYESRKSKPVIQKNVFIQKKFTSGSLLADLPQKTKKINNESAIGKPLIDLGINISSKNKPVIQNSLLSRSNSHTVGVKLVNFEPLVKINNDTKTKSIKISKP</sequence>
<name>A0A2T9YHF5_9FUNG</name>
<gene>
    <name evidence="2" type="ORF">BB561_004199</name>
</gene>
<keyword evidence="3" id="KW-1185">Reference proteome</keyword>
<dbReference type="OrthoDB" id="43122at2759"/>
<dbReference type="EMBL" id="MBFR01000185">
    <property type="protein sequence ID" value="PVU91788.1"/>
    <property type="molecule type" value="Genomic_DNA"/>
</dbReference>
<reference evidence="2 3" key="1">
    <citation type="journal article" date="2018" name="MBio">
        <title>Comparative Genomics Reveals the Core Gene Toolbox for the Fungus-Insect Symbiosis.</title>
        <authorList>
            <person name="Wang Y."/>
            <person name="Stata M."/>
            <person name="Wang W."/>
            <person name="Stajich J.E."/>
            <person name="White M.M."/>
            <person name="Moncalvo J.M."/>
        </authorList>
    </citation>
    <scope>NUCLEOTIDE SEQUENCE [LARGE SCALE GENOMIC DNA]</scope>
    <source>
        <strain evidence="2 3">SWE-8-4</strain>
    </source>
</reference>
<dbReference type="Proteomes" id="UP000245383">
    <property type="component" value="Unassembled WGS sequence"/>
</dbReference>
<dbReference type="STRING" id="133385.A0A2T9YHF5"/>
<proteinExistence type="predicted"/>